<dbReference type="Proteomes" id="UP000799118">
    <property type="component" value="Unassembled WGS sequence"/>
</dbReference>
<evidence type="ECO:0000256" key="2">
    <source>
        <dbReference type="SAM" id="MobiDB-lite"/>
    </source>
</evidence>
<dbReference type="OrthoDB" id="2528184at2759"/>
<dbReference type="AlphaFoldDB" id="A0A6A4HEY7"/>
<accession>A0A6A4HEY7</accession>
<feature type="region of interest" description="Disordered" evidence="2">
    <location>
        <begin position="553"/>
        <end position="572"/>
    </location>
</feature>
<evidence type="ECO:0000313" key="4">
    <source>
        <dbReference type="Proteomes" id="UP000799118"/>
    </source>
</evidence>
<feature type="region of interest" description="Disordered" evidence="2">
    <location>
        <begin position="498"/>
        <end position="526"/>
    </location>
</feature>
<feature type="compositionally biased region" description="Low complexity" evidence="2">
    <location>
        <begin position="859"/>
        <end position="870"/>
    </location>
</feature>
<feature type="compositionally biased region" description="Acidic residues" evidence="2">
    <location>
        <begin position="697"/>
        <end position="726"/>
    </location>
</feature>
<feature type="compositionally biased region" description="Polar residues" evidence="2">
    <location>
        <begin position="586"/>
        <end position="597"/>
    </location>
</feature>
<feature type="region of interest" description="Disordered" evidence="2">
    <location>
        <begin position="691"/>
        <end position="899"/>
    </location>
</feature>
<protein>
    <submittedName>
        <fullName evidence="3">Uncharacterized protein</fullName>
    </submittedName>
</protein>
<sequence>MSGFRKGFMKHWLSPSVGGLPSVRAGICTVCLWVLLTKSNPAPSNSIKPNQTTKIVSVTHEHGGKWSRDKLYLNANPGILVAIDDFPAQLRLPKSSSSICSSWAAACVHDHDHGTQTFPLSFSQCFDSLFTTLLTTNSMSTLASAAASSKRNSHHWQRSSVSTSHESAEIVDLDKVEIPETLPTSTSALTGSLMASGKWDTFKPSSSKDQLHTLVEEEEHPHPRRSSISYKSSSTSSTSAAGLPAPEMTLTFAEHHNSLSLGSNASDEGFSPQQASNANANANPSSVAQRAIDEDTGSRKGITCTAVFHALWIWVSPHLDGVFCSRLRSVFSFGAQQGNAPPRSRSKSRTRRAEVQRRWIESPCWGSRGADFAFGEEDRGGEEVARSKVGLLEAEKESLERELAQIKDELRERDGDGKGEEQLDEYFLDGPQIPQEDIDIDVKIEEDYLSPEEDEEPGVGLGRPRLLARSMKLRLSVLVPCSCGERFYSCPISPICPSGSGSNTPSTLTPGSRSPSASPAPMDTFKLPRIAPAPAAAPTHRAIGSLSKTWTFPAATSRQTQTPPSQSRDRVEVDKFFNCLEDSESDFSTAGSRSPASPCTYDSEHKKGHSLFAKALEAFDEDDVMPFALPPGILGAIGQEEQESPRSLDIVFEEEEGEEETQVDDNEQDEEDDNYIFGAGAGIMITVTPAAEHKDDDEYPSPQVEDSDVEEDEEDEEEQEDDEEQSEQVVQVSNSSAHFSFARKPVPLFNDEFDEDENDIPFNFGHPLPLRSSTPPNDLPMATPPRSTPSRSVRAPSPSTSSIPRPKSFINNFSSSSSTLVDSDSSFSPVSTSRSIMSPSPPSKLPIRSSSFATPPTKPSFIPQPVSSSPSPNPIRKAPTLSPSLSSIMTSPKQSFLSG</sequence>
<gene>
    <name evidence="3" type="ORF">BT96DRAFT_997471</name>
</gene>
<feature type="compositionally biased region" description="Low complexity" evidence="2">
    <location>
        <begin position="271"/>
        <end position="286"/>
    </location>
</feature>
<evidence type="ECO:0000313" key="3">
    <source>
        <dbReference type="EMBL" id="KAE9395664.1"/>
    </source>
</evidence>
<feature type="region of interest" description="Disordered" evidence="2">
    <location>
        <begin position="261"/>
        <end position="288"/>
    </location>
</feature>
<feature type="coiled-coil region" evidence="1">
    <location>
        <begin position="382"/>
        <end position="416"/>
    </location>
</feature>
<evidence type="ECO:0000256" key="1">
    <source>
        <dbReference type="SAM" id="Coils"/>
    </source>
</evidence>
<feature type="compositionally biased region" description="Polar residues" evidence="2">
    <location>
        <begin position="881"/>
        <end position="899"/>
    </location>
</feature>
<feature type="compositionally biased region" description="Polar residues" evidence="2">
    <location>
        <begin position="553"/>
        <end position="566"/>
    </location>
</feature>
<proteinExistence type="predicted"/>
<feature type="region of interest" description="Disordered" evidence="2">
    <location>
        <begin position="215"/>
        <end position="243"/>
    </location>
</feature>
<dbReference type="EMBL" id="ML769527">
    <property type="protein sequence ID" value="KAE9395664.1"/>
    <property type="molecule type" value="Genomic_DNA"/>
</dbReference>
<organism evidence="3 4">
    <name type="scientific">Gymnopus androsaceus JB14</name>
    <dbReference type="NCBI Taxonomy" id="1447944"/>
    <lineage>
        <taxon>Eukaryota</taxon>
        <taxon>Fungi</taxon>
        <taxon>Dikarya</taxon>
        <taxon>Basidiomycota</taxon>
        <taxon>Agaricomycotina</taxon>
        <taxon>Agaricomycetes</taxon>
        <taxon>Agaricomycetidae</taxon>
        <taxon>Agaricales</taxon>
        <taxon>Marasmiineae</taxon>
        <taxon>Omphalotaceae</taxon>
        <taxon>Gymnopus</taxon>
    </lineage>
</organism>
<feature type="compositionally biased region" description="Low complexity" evidence="2">
    <location>
        <begin position="808"/>
        <end position="835"/>
    </location>
</feature>
<feature type="compositionally biased region" description="Low complexity" evidence="2">
    <location>
        <begin position="510"/>
        <end position="521"/>
    </location>
</feature>
<feature type="region of interest" description="Disordered" evidence="2">
    <location>
        <begin position="584"/>
        <end position="604"/>
    </location>
</feature>
<feature type="compositionally biased region" description="Low complexity" evidence="2">
    <location>
        <begin position="226"/>
        <end position="239"/>
    </location>
</feature>
<name>A0A6A4HEY7_9AGAR</name>
<keyword evidence="4" id="KW-1185">Reference proteome</keyword>
<reference evidence="3" key="1">
    <citation type="journal article" date="2019" name="Environ. Microbiol.">
        <title>Fungal ecological strategies reflected in gene transcription - a case study of two litter decomposers.</title>
        <authorList>
            <person name="Barbi F."/>
            <person name="Kohler A."/>
            <person name="Barry K."/>
            <person name="Baskaran P."/>
            <person name="Daum C."/>
            <person name="Fauchery L."/>
            <person name="Ihrmark K."/>
            <person name="Kuo A."/>
            <person name="LaButti K."/>
            <person name="Lipzen A."/>
            <person name="Morin E."/>
            <person name="Grigoriev I.V."/>
            <person name="Henrissat B."/>
            <person name="Lindahl B."/>
            <person name="Martin F."/>
        </authorList>
    </citation>
    <scope>NUCLEOTIDE SEQUENCE</scope>
    <source>
        <strain evidence="3">JB14</strain>
    </source>
</reference>
<keyword evidence="1" id="KW-0175">Coiled coil</keyword>